<evidence type="ECO:0000256" key="1">
    <source>
        <dbReference type="SAM" id="MobiDB-lite"/>
    </source>
</evidence>
<name>A0A2T6BR63_9FLAO</name>
<protein>
    <submittedName>
        <fullName evidence="2">Uncharacterized protein</fullName>
    </submittedName>
</protein>
<feature type="compositionally biased region" description="Acidic residues" evidence="1">
    <location>
        <begin position="247"/>
        <end position="257"/>
    </location>
</feature>
<gene>
    <name evidence="2" type="ORF">C8N46_11349</name>
</gene>
<keyword evidence="3" id="KW-1185">Reference proteome</keyword>
<evidence type="ECO:0000313" key="2">
    <source>
        <dbReference type="EMBL" id="PTX58558.1"/>
    </source>
</evidence>
<proteinExistence type="predicted"/>
<comment type="caution">
    <text evidence="2">The sequence shown here is derived from an EMBL/GenBank/DDBJ whole genome shotgun (WGS) entry which is preliminary data.</text>
</comment>
<dbReference type="RefSeq" id="WP_146169898.1">
    <property type="nucleotide sequence ID" value="NZ_QBKT01000013.1"/>
</dbReference>
<dbReference type="Proteomes" id="UP000244090">
    <property type="component" value="Unassembled WGS sequence"/>
</dbReference>
<dbReference type="AlphaFoldDB" id="A0A2T6BR63"/>
<evidence type="ECO:0000313" key="3">
    <source>
        <dbReference type="Proteomes" id="UP000244090"/>
    </source>
</evidence>
<reference evidence="2 3" key="1">
    <citation type="submission" date="2018-04" db="EMBL/GenBank/DDBJ databases">
        <title>Genomic Encyclopedia of Archaeal and Bacterial Type Strains, Phase II (KMG-II): from individual species to whole genera.</title>
        <authorList>
            <person name="Goeker M."/>
        </authorList>
    </citation>
    <scope>NUCLEOTIDE SEQUENCE [LARGE SCALE GENOMIC DNA]</scope>
    <source>
        <strain evidence="2 3">DSM 25731</strain>
    </source>
</reference>
<dbReference type="EMBL" id="QBKT01000013">
    <property type="protein sequence ID" value="PTX58558.1"/>
    <property type="molecule type" value="Genomic_DNA"/>
</dbReference>
<dbReference type="OrthoDB" id="1190041at2"/>
<accession>A0A2T6BR63</accession>
<feature type="region of interest" description="Disordered" evidence="1">
    <location>
        <begin position="235"/>
        <end position="257"/>
    </location>
</feature>
<organism evidence="2 3">
    <name type="scientific">Kordia periserrulae</name>
    <dbReference type="NCBI Taxonomy" id="701523"/>
    <lineage>
        <taxon>Bacteria</taxon>
        <taxon>Pseudomonadati</taxon>
        <taxon>Bacteroidota</taxon>
        <taxon>Flavobacteriia</taxon>
        <taxon>Flavobacteriales</taxon>
        <taxon>Flavobacteriaceae</taxon>
        <taxon>Kordia</taxon>
    </lineage>
</organism>
<sequence length="502" mass="56412">MKHIFRTFFITIITIFLMPRCQEIDDQTTQIPNKPEFIIKMSNGEHLRASNSYVFKKLQKLAIEEDLSKTQETQSFTLDLENIQIIEKNYYTQYTLLAQHPESNVNLVNYMLLIYDDGTEYQYLIKYPIIDNNDGIVLDYTQATMNQLGGNVILQNKSGIGGTSPCLDGAPQLIDTQEVYTCSYITCSGNEHHEWGDNSCPCMITVFSCSRASQECGWETVNIWSCTGSGTASDGNDYNNAGGSGGDDPDSMPDDEEPVETIPIGDLNIEAECNKIKTFITENENFRVAANNLNNDLDEAYEKALFKVANMNELGAVQGTANDPKIKIPNIPANVIIMAFIHTHYETATTTGQDTYSIFTMEDIESFARLSQNNNINNNFVAFLATGKGTHYALTINDMSKFVDFFYYKLTPSIPSDFVLAQKWLAAKDKYNKLYKKYFEGNTTQITINNTNNEAVLASFLLMLSEADMGINLFKSDSSFQNFTQVSFENTSPNLIKETPCI</sequence>